<proteinExistence type="predicted"/>
<comment type="caution">
    <text evidence="1">The sequence shown here is derived from an EMBL/GenBank/DDBJ whole genome shotgun (WGS) entry which is preliminary data.</text>
</comment>
<gene>
    <name evidence="1" type="ORF">MFLO_11475</name>
</gene>
<evidence type="ECO:0000313" key="2">
    <source>
        <dbReference type="Proteomes" id="UP000019249"/>
    </source>
</evidence>
<evidence type="ECO:0000313" key="1">
    <source>
        <dbReference type="EMBL" id="EUJ29200.1"/>
    </source>
</evidence>
<organism evidence="1 2">
    <name type="scientific">Listeria floridensis FSL S10-1187</name>
    <dbReference type="NCBI Taxonomy" id="1265817"/>
    <lineage>
        <taxon>Bacteria</taxon>
        <taxon>Bacillati</taxon>
        <taxon>Bacillota</taxon>
        <taxon>Bacilli</taxon>
        <taxon>Bacillales</taxon>
        <taxon>Listeriaceae</taxon>
        <taxon>Listeria</taxon>
    </lineage>
</organism>
<dbReference type="Proteomes" id="UP000019249">
    <property type="component" value="Unassembled WGS sequence"/>
</dbReference>
<name>A0ABP3AXN9_9LIST</name>
<dbReference type="RefSeq" id="WP_036097821.1">
    <property type="nucleotide sequence ID" value="NZ_AODF01000026.1"/>
</dbReference>
<protein>
    <submittedName>
        <fullName evidence="1">Uncharacterized protein</fullName>
    </submittedName>
</protein>
<reference evidence="1 2" key="1">
    <citation type="journal article" date="2014" name="Int. J. Syst. Evol. Microbiol.">
        <title>Listeria floridensis sp. nov., Listeria aquatica sp. nov., Listeria cornellensis sp. nov., Listeria riparia sp. nov. and Listeria grandensis sp. nov., from agricultural and natural environments.</title>
        <authorList>
            <person name="den Bakker H.C."/>
            <person name="Warchocki S."/>
            <person name="Wright E.M."/>
            <person name="Allred A.F."/>
            <person name="Ahlstrom C."/>
            <person name="Manuel C.S."/>
            <person name="Stasiewicz M.J."/>
            <person name="Burrell A."/>
            <person name="Roof S."/>
            <person name="Strawn L."/>
            <person name="Fortes E.D."/>
            <person name="Nightingale K.K."/>
            <person name="Kephart D."/>
            <person name="Wiedmann M."/>
        </authorList>
    </citation>
    <scope>NUCLEOTIDE SEQUENCE [LARGE SCALE GENOMIC DNA]</scope>
    <source>
        <strain evidence="1 2">FSL S10-1187</strain>
    </source>
</reference>
<accession>A0ABP3AXN9</accession>
<keyword evidence="2" id="KW-1185">Reference proteome</keyword>
<dbReference type="EMBL" id="AODF01000026">
    <property type="protein sequence ID" value="EUJ29200.1"/>
    <property type="molecule type" value="Genomic_DNA"/>
</dbReference>
<sequence>MEKGILDYSYLDILGDEFSVYENNFVKDPQEFQFGFCGIERYHDLDGSGTFQLKVLIDSLGKLVQKADGLFISSENKVFGLKLPIDERELKELILQEGMADSTFCFPDETAFLYLDDEYDFVLIGFHKKVCSQVEAADFIDQFKLLPVATFFAEDSSDENVKGLQILYGTEPKSYIEPSRGYGCCVAFFGDLFCPCFIAYILDLVQVHALNKRLIV</sequence>